<evidence type="ECO:0000313" key="3">
    <source>
        <dbReference type="Proteomes" id="UP000602510"/>
    </source>
</evidence>
<proteinExistence type="predicted"/>
<accession>A0A833WL53</accession>
<comment type="caution">
    <text evidence="2">The sequence shown here is derived from an EMBL/GenBank/DDBJ whole genome shotgun (WGS) entry which is preliminary data.</text>
</comment>
<evidence type="ECO:0000256" key="1">
    <source>
        <dbReference type="SAM" id="MobiDB-lite"/>
    </source>
</evidence>
<keyword evidence="3" id="KW-1185">Reference proteome</keyword>
<feature type="region of interest" description="Disordered" evidence="1">
    <location>
        <begin position="1"/>
        <end position="88"/>
    </location>
</feature>
<protein>
    <submittedName>
        <fullName evidence="2">Uncharacterized protein</fullName>
    </submittedName>
</protein>
<dbReference type="AlphaFoldDB" id="A0A833WL53"/>
<sequence>MLTRVFPENDEMTTLKKGDDTEIAKVAEQKDHADSVNDPVRAEGDATSGVGGSSSDEIREHDAEICNVKDEHSPGHETSVTALESAENDVERSVAITCGLVVAADRETKSIIMMSTMMKLLWPVSSIQIRVISAEMYPV</sequence>
<organism evidence="2 3">
    <name type="scientific">Phytophthora infestans</name>
    <name type="common">Potato late blight agent</name>
    <name type="synonym">Botrytis infestans</name>
    <dbReference type="NCBI Taxonomy" id="4787"/>
    <lineage>
        <taxon>Eukaryota</taxon>
        <taxon>Sar</taxon>
        <taxon>Stramenopiles</taxon>
        <taxon>Oomycota</taxon>
        <taxon>Peronosporomycetes</taxon>
        <taxon>Peronosporales</taxon>
        <taxon>Peronosporaceae</taxon>
        <taxon>Phytophthora</taxon>
    </lineage>
</organism>
<feature type="compositionally biased region" description="Basic and acidic residues" evidence="1">
    <location>
        <begin position="56"/>
        <end position="75"/>
    </location>
</feature>
<feature type="compositionally biased region" description="Basic and acidic residues" evidence="1">
    <location>
        <begin position="13"/>
        <end position="44"/>
    </location>
</feature>
<dbReference type="Proteomes" id="UP000602510">
    <property type="component" value="Unassembled WGS sequence"/>
</dbReference>
<evidence type="ECO:0000313" key="2">
    <source>
        <dbReference type="EMBL" id="KAF4040430.1"/>
    </source>
</evidence>
<gene>
    <name evidence="2" type="ORF">GN244_ATG07290</name>
</gene>
<name>A0A833WL53_PHYIN</name>
<reference evidence="2" key="1">
    <citation type="submission" date="2020-04" db="EMBL/GenBank/DDBJ databases">
        <title>Hybrid Assembly of Korean Phytophthora infestans isolates.</title>
        <authorList>
            <person name="Prokchorchik M."/>
            <person name="Lee Y."/>
            <person name="Seo J."/>
            <person name="Cho J.-H."/>
            <person name="Park Y.-E."/>
            <person name="Jang D.-C."/>
            <person name="Im J.-S."/>
            <person name="Choi J.-G."/>
            <person name="Park H.-J."/>
            <person name="Lee G.-B."/>
            <person name="Lee Y.-G."/>
            <person name="Hong S.-Y."/>
            <person name="Cho K."/>
            <person name="Sohn K.H."/>
        </authorList>
    </citation>
    <scope>NUCLEOTIDE SEQUENCE</scope>
    <source>
        <strain evidence="2">KR_1_A1</strain>
    </source>
</reference>
<dbReference type="EMBL" id="WSZM01000140">
    <property type="protein sequence ID" value="KAF4040430.1"/>
    <property type="molecule type" value="Genomic_DNA"/>
</dbReference>